<evidence type="ECO:0000313" key="1">
    <source>
        <dbReference type="EMBL" id="MFC0424477.1"/>
    </source>
</evidence>
<organism evidence="1 2">
    <name type="scientific">Lactiplantibacillus plajomi</name>
    <dbReference type="NCBI Taxonomy" id="1457217"/>
    <lineage>
        <taxon>Bacteria</taxon>
        <taxon>Bacillati</taxon>
        <taxon>Bacillota</taxon>
        <taxon>Bacilli</taxon>
        <taxon>Lactobacillales</taxon>
        <taxon>Lactobacillaceae</taxon>
        <taxon>Lactiplantibacillus</taxon>
    </lineage>
</organism>
<sequence length="190" mass="21814">MIFWTIQNKAVLEQLKTNGIYFPDFSQSGYLAENNKLAPLYSHILHAMNTINSVSVSEQTGKGVVFCFSGFDQQNNQSLETIDQFVTFIRNNHAPIESLWKHLTSNPDNVLLQVNFDEMFFNPLLIDINDFQYLMPPVLTFPPFGENDEREIKAAIAMGQYHEPTFPSNIVQAHLPYLQADDIVKYYELS</sequence>
<evidence type="ECO:0008006" key="3">
    <source>
        <dbReference type="Google" id="ProtNLM"/>
    </source>
</evidence>
<protein>
    <recommendedName>
        <fullName evidence="3">YcaO domain-containing protein</fullName>
    </recommendedName>
</protein>
<proteinExistence type="predicted"/>
<dbReference type="RefSeq" id="WP_137644957.1">
    <property type="nucleotide sequence ID" value="NZ_BAABRM010000009.1"/>
</dbReference>
<keyword evidence="2" id="KW-1185">Reference proteome</keyword>
<comment type="caution">
    <text evidence="1">The sequence shown here is derived from an EMBL/GenBank/DDBJ whole genome shotgun (WGS) entry which is preliminary data.</text>
</comment>
<dbReference type="EMBL" id="JBHLUK010000072">
    <property type="protein sequence ID" value="MFC0424477.1"/>
    <property type="molecule type" value="Genomic_DNA"/>
</dbReference>
<name>A0ABV6K5K7_9LACO</name>
<accession>A0ABV6K5K7</accession>
<evidence type="ECO:0000313" key="2">
    <source>
        <dbReference type="Proteomes" id="UP001589855"/>
    </source>
</evidence>
<dbReference type="Proteomes" id="UP001589855">
    <property type="component" value="Unassembled WGS sequence"/>
</dbReference>
<reference evidence="1 2" key="1">
    <citation type="submission" date="2024-09" db="EMBL/GenBank/DDBJ databases">
        <authorList>
            <person name="Sun Q."/>
            <person name="Mori K."/>
        </authorList>
    </citation>
    <scope>NUCLEOTIDE SEQUENCE [LARGE SCALE GENOMIC DNA]</scope>
    <source>
        <strain evidence="1 2">TBRC 4575</strain>
    </source>
</reference>
<gene>
    <name evidence="1" type="ORF">ACFFGS_10130</name>
</gene>